<dbReference type="PANTHER" id="PTHR36505:SF1">
    <property type="entry name" value="BLR1072 PROTEIN"/>
    <property type="match status" value="1"/>
</dbReference>
<evidence type="ECO:0000313" key="3">
    <source>
        <dbReference type="Proteomes" id="UP000049222"/>
    </source>
</evidence>
<dbReference type="InterPro" id="IPR011033">
    <property type="entry name" value="PRC_barrel-like_sf"/>
</dbReference>
<dbReference type="Gene3D" id="2.30.30.240">
    <property type="entry name" value="PRC-barrel domain"/>
    <property type="match status" value="2"/>
</dbReference>
<organism evidence="2 3">
    <name type="scientific">Jannaschia donghaensis</name>
    <dbReference type="NCBI Taxonomy" id="420998"/>
    <lineage>
        <taxon>Bacteria</taxon>
        <taxon>Pseudomonadati</taxon>
        <taxon>Pseudomonadota</taxon>
        <taxon>Alphaproteobacteria</taxon>
        <taxon>Rhodobacterales</taxon>
        <taxon>Roseobacteraceae</taxon>
        <taxon>Jannaschia</taxon>
    </lineage>
</organism>
<sequence length="328" mass="34322">MKTLMASTAIALSLATPGFSDGHVSSSFVQSLNIQALRASDLMGARLYVTEQAGNLTTDDAPEWDDVGEISDILIGAEGGIDAVMIDIGGFIGMGERTVAVNVDDLTFVSDGADADEFFVVLTGTTADLEGAPAFDGEVERGRDAAIMSTTDDMAQDESPAIDEAPEPEQIEETEVQGTGLDTQATAGTETLATIGTELSDAREPIAGDLDVQEEIVEADPDTMDGTDMMEREGYTMVSTGDVTAEDIIGITVYDPNDEAVGEIGELLGADGGMADRAVIDVGGFLGLGEKPVAVDMSDITLMQGENDLRAYIASTEDELEAMPTHED</sequence>
<dbReference type="PANTHER" id="PTHR36505">
    <property type="entry name" value="BLR1072 PROTEIN"/>
    <property type="match status" value="1"/>
</dbReference>
<dbReference type="SUPFAM" id="SSF50346">
    <property type="entry name" value="PRC-barrel domain"/>
    <property type="match status" value="2"/>
</dbReference>
<dbReference type="OrthoDB" id="7876889at2"/>
<feature type="domain" description="PRC-barrel" evidence="1">
    <location>
        <begin position="244"/>
        <end position="299"/>
    </location>
</feature>
<name>A0A0M6YEQ0_9RHOB</name>
<evidence type="ECO:0000313" key="2">
    <source>
        <dbReference type="EMBL" id="CTQ48832.1"/>
    </source>
</evidence>
<protein>
    <submittedName>
        <fullName evidence="2">PRC-barrel domain protein</fullName>
    </submittedName>
</protein>
<dbReference type="Pfam" id="PF05239">
    <property type="entry name" value="PRC"/>
    <property type="match status" value="1"/>
</dbReference>
<keyword evidence="3" id="KW-1185">Reference proteome</keyword>
<evidence type="ECO:0000259" key="1">
    <source>
        <dbReference type="Pfam" id="PF05239"/>
    </source>
</evidence>
<gene>
    <name evidence="2" type="ORF">JDO7802_00839</name>
</gene>
<reference evidence="2 3" key="1">
    <citation type="submission" date="2015-07" db="EMBL/GenBank/DDBJ databases">
        <authorList>
            <person name="Noorani M."/>
        </authorList>
    </citation>
    <scope>NUCLEOTIDE SEQUENCE [LARGE SCALE GENOMIC DNA]</scope>
    <source>
        <strain evidence="2 3">CECT 7802</strain>
    </source>
</reference>
<accession>A0A0M6YEQ0</accession>
<dbReference type="EMBL" id="CXSU01000005">
    <property type="protein sequence ID" value="CTQ48832.1"/>
    <property type="molecule type" value="Genomic_DNA"/>
</dbReference>
<dbReference type="STRING" id="420998.JDO7802_00839"/>
<proteinExistence type="predicted"/>
<dbReference type="Proteomes" id="UP000049222">
    <property type="component" value="Unassembled WGS sequence"/>
</dbReference>
<dbReference type="InterPro" id="IPR027275">
    <property type="entry name" value="PRC-brl_dom"/>
</dbReference>
<dbReference type="AlphaFoldDB" id="A0A0M6YEQ0"/>
<dbReference type="RefSeq" id="WP_055082828.1">
    <property type="nucleotide sequence ID" value="NZ_CXSU01000005.1"/>
</dbReference>